<name>A0A427ALA2_ENSVE</name>
<dbReference type="EMBL" id="AMZH03002030">
    <property type="protein sequence ID" value="RRT77037.1"/>
    <property type="molecule type" value="Genomic_DNA"/>
</dbReference>
<dbReference type="AlphaFoldDB" id="A0A427ALA2"/>
<evidence type="ECO:0000313" key="2">
    <source>
        <dbReference type="Proteomes" id="UP000287651"/>
    </source>
</evidence>
<comment type="caution">
    <text evidence="1">The sequence shown here is derived from an EMBL/GenBank/DDBJ whole genome shotgun (WGS) entry which is preliminary data.</text>
</comment>
<gene>
    <name evidence="1" type="ORF">B296_00015572</name>
</gene>
<accession>A0A427ALA2</accession>
<reference evidence="1 2" key="1">
    <citation type="journal article" date="2014" name="Agronomy (Basel)">
        <title>A Draft Genome Sequence for Ensete ventricosum, the Drought-Tolerant Tree Against Hunger.</title>
        <authorList>
            <person name="Harrison J."/>
            <person name="Moore K.A."/>
            <person name="Paszkiewicz K."/>
            <person name="Jones T."/>
            <person name="Grant M."/>
            <person name="Ambacheew D."/>
            <person name="Muzemil S."/>
            <person name="Studholme D.J."/>
        </authorList>
    </citation>
    <scope>NUCLEOTIDE SEQUENCE [LARGE SCALE GENOMIC DNA]</scope>
</reference>
<organism evidence="1 2">
    <name type="scientific">Ensete ventricosum</name>
    <name type="common">Abyssinian banana</name>
    <name type="synonym">Musa ensete</name>
    <dbReference type="NCBI Taxonomy" id="4639"/>
    <lineage>
        <taxon>Eukaryota</taxon>
        <taxon>Viridiplantae</taxon>
        <taxon>Streptophyta</taxon>
        <taxon>Embryophyta</taxon>
        <taxon>Tracheophyta</taxon>
        <taxon>Spermatophyta</taxon>
        <taxon>Magnoliopsida</taxon>
        <taxon>Liliopsida</taxon>
        <taxon>Zingiberales</taxon>
        <taxon>Musaceae</taxon>
        <taxon>Ensete</taxon>
    </lineage>
</organism>
<evidence type="ECO:0000313" key="1">
    <source>
        <dbReference type="EMBL" id="RRT77037.1"/>
    </source>
</evidence>
<protein>
    <submittedName>
        <fullName evidence="1">Uncharacterized protein</fullName>
    </submittedName>
</protein>
<sequence length="198" mass="21428">MKHIRALRIESGKPLIWTLNSSYSPFQWYLGSDISKHHTNLQSVGGGRVLALPPPLAAWSSLDSSARSPSAQRSRCVSVSSVTFPISSRADDDFYTSLLYCYNSQRGAQQRKLSSTSSSFTNRGLIPQPVIYTASSNSSIATGGVLAPRYTRMRPGLVLLTSTPSLFCFSSPSSFSRSTPLTLVAVSTTTYTSTSSQL</sequence>
<dbReference type="Proteomes" id="UP000287651">
    <property type="component" value="Unassembled WGS sequence"/>
</dbReference>
<proteinExistence type="predicted"/>